<comment type="caution">
    <text evidence="3">The sequence shown here is derived from an EMBL/GenBank/DDBJ whole genome shotgun (WGS) entry which is preliminary data.</text>
</comment>
<organism evidence="3 4">
    <name type="scientific">Crotalaria pallida</name>
    <name type="common">Smooth rattlebox</name>
    <name type="synonym">Crotalaria striata</name>
    <dbReference type="NCBI Taxonomy" id="3830"/>
    <lineage>
        <taxon>Eukaryota</taxon>
        <taxon>Viridiplantae</taxon>
        <taxon>Streptophyta</taxon>
        <taxon>Embryophyta</taxon>
        <taxon>Tracheophyta</taxon>
        <taxon>Spermatophyta</taxon>
        <taxon>Magnoliopsida</taxon>
        <taxon>eudicotyledons</taxon>
        <taxon>Gunneridae</taxon>
        <taxon>Pentapetalae</taxon>
        <taxon>rosids</taxon>
        <taxon>fabids</taxon>
        <taxon>Fabales</taxon>
        <taxon>Fabaceae</taxon>
        <taxon>Papilionoideae</taxon>
        <taxon>50 kb inversion clade</taxon>
        <taxon>genistoids sensu lato</taxon>
        <taxon>core genistoids</taxon>
        <taxon>Crotalarieae</taxon>
        <taxon>Crotalaria</taxon>
    </lineage>
</organism>
<dbReference type="EMBL" id="JAYWIO010000004">
    <property type="protein sequence ID" value="KAK7269276.1"/>
    <property type="molecule type" value="Genomic_DNA"/>
</dbReference>
<feature type="region of interest" description="Disordered" evidence="1">
    <location>
        <begin position="240"/>
        <end position="270"/>
    </location>
</feature>
<feature type="compositionally biased region" description="Polar residues" evidence="1">
    <location>
        <begin position="424"/>
        <end position="447"/>
    </location>
</feature>
<protein>
    <recommendedName>
        <fullName evidence="2">J domain-containing protein</fullName>
    </recommendedName>
</protein>
<dbReference type="InterPro" id="IPR056988">
    <property type="entry name" value="Zn_ribbon_pln"/>
</dbReference>
<sequence>MECNKDEAMKAMQIAESKMKNGDFVGALKFAMKAKRMYADLEDIAKVLTVCEVHNAAQKKFSGSIMDWYGILQTERCSDEATLKKQYRRLALLLHPDKNKFAGAEAAFKLIGEANRVLSDQTNRSLYDISCGVSVRTAAPKTSSHPSNGNVFAAKHGENATNGQKNPYSNFPFWNEYQQTGPRQQTVPTFWTSCKQCNTKYQYYKMYVNSSLRCPKCLKSFIAHDLGHQSIPPGHAWKSFNNCKEAPKHAPSKPASESNGGKPLAGGHADKFVQSHPVSMKKCAAGVGGHSTGEKSKNSHVAGGGAKGNVGASKVMNSRTSANDGSKRARQSAPDSGESFKAGNGGDAMKDANIQENGLDPSRLNTRRSPRKNKYVSSADSDFQRTSKKLRQNESFNNNRVEKKEEPASGGGLSNNNNPGSASVGDQNRGMRNQVSSPPEETTSQKNSKIEQFHLRREELSMSKTDNCSPLKSNTPSGSQIQCLDADFSDFEKDKAENCFAVNQFWAIYDNTDSMPRFYALVNKVASPFKLKITWLEAEPDDEAGISWCDADLPIGCGKFKLRGTQYTTDRGMFSHQMHCIKGRGKLSYLVFPKKGETWAIFRDWDIKWSSDPEKHLKYEFDYVEILSDFAENIGVEVAYLGKVKGFVSLFQKAGKNRTKSLHVLPDELYRFSHRIPSYRMTGKERKGVPSGSFELDPAALPSNFYEVRDSGDV</sequence>
<dbReference type="Pfam" id="PF23551">
    <property type="entry name" value="Zn_ribbon_20"/>
    <property type="match status" value="1"/>
</dbReference>
<name>A0AAN9IE05_CROPI</name>
<feature type="domain" description="J" evidence="2">
    <location>
        <begin position="67"/>
        <end position="131"/>
    </location>
</feature>
<feature type="compositionally biased region" description="Low complexity" evidence="1">
    <location>
        <begin position="414"/>
        <end position="423"/>
    </location>
</feature>
<dbReference type="SMART" id="SM00271">
    <property type="entry name" value="DnaJ"/>
    <property type="match status" value="1"/>
</dbReference>
<dbReference type="Gene3D" id="1.10.287.110">
    <property type="entry name" value="DnaJ domain"/>
    <property type="match status" value="1"/>
</dbReference>
<accession>A0AAN9IE05</accession>
<dbReference type="Proteomes" id="UP001372338">
    <property type="component" value="Unassembled WGS sequence"/>
</dbReference>
<proteinExistence type="predicted"/>
<reference evidence="3 4" key="1">
    <citation type="submission" date="2024-01" db="EMBL/GenBank/DDBJ databases">
        <title>The genomes of 5 underutilized Papilionoideae crops provide insights into root nodulation and disease resistanc.</title>
        <authorList>
            <person name="Yuan L."/>
        </authorList>
    </citation>
    <scope>NUCLEOTIDE SEQUENCE [LARGE SCALE GENOMIC DNA]</scope>
    <source>
        <strain evidence="3">ZHUSHIDOU_FW_LH</strain>
        <tissue evidence="3">Leaf</tissue>
    </source>
</reference>
<evidence type="ECO:0000313" key="3">
    <source>
        <dbReference type="EMBL" id="KAK7269276.1"/>
    </source>
</evidence>
<dbReference type="PANTHER" id="PTHR45089">
    <property type="entry name" value="DNAJ HEAT SHOCK AMINO-TERMINAL DOMAIN PROTEIN-RELATED"/>
    <property type="match status" value="1"/>
</dbReference>
<dbReference type="InterPro" id="IPR036869">
    <property type="entry name" value="J_dom_sf"/>
</dbReference>
<dbReference type="InterPro" id="IPR001623">
    <property type="entry name" value="DnaJ_domain"/>
</dbReference>
<evidence type="ECO:0000313" key="4">
    <source>
        <dbReference type="Proteomes" id="UP001372338"/>
    </source>
</evidence>
<dbReference type="AlphaFoldDB" id="A0AAN9IE05"/>
<gene>
    <name evidence="3" type="ORF">RIF29_21998</name>
</gene>
<dbReference type="InterPro" id="IPR024593">
    <property type="entry name" value="DUF3444"/>
</dbReference>
<keyword evidence="4" id="KW-1185">Reference proteome</keyword>
<feature type="region of interest" description="Disordered" evidence="1">
    <location>
        <begin position="283"/>
        <end position="451"/>
    </location>
</feature>
<evidence type="ECO:0000259" key="2">
    <source>
        <dbReference type="PROSITE" id="PS50076"/>
    </source>
</evidence>
<evidence type="ECO:0000256" key="1">
    <source>
        <dbReference type="SAM" id="MobiDB-lite"/>
    </source>
</evidence>
<dbReference type="Pfam" id="PF11926">
    <property type="entry name" value="DUF3444"/>
    <property type="match status" value="1"/>
</dbReference>
<dbReference type="Pfam" id="PF00226">
    <property type="entry name" value="DnaJ"/>
    <property type="match status" value="1"/>
</dbReference>
<dbReference type="PANTHER" id="PTHR45089:SF26">
    <property type="entry name" value="DNAJ HEAT SHOCK AMINO-TERMINAL DOMAIN PROTEIN"/>
    <property type="match status" value="1"/>
</dbReference>
<dbReference type="PRINTS" id="PR00625">
    <property type="entry name" value="JDOMAIN"/>
</dbReference>
<dbReference type="CDD" id="cd06257">
    <property type="entry name" value="DnaJ"/>
    <property type="match status" value="1"/>
</dbReference>
<feature type="compositionally biased region" description="Basic residues" evidence="1">
    <location>
        <begin position="365"/>
        <end position="374"/>
    </location>
</feature>
<dbReference type="PROSITE" id="PS50076">
    <property type="entry name" value="DNAJ_2"/>
    <property type="match status" value="1"/>
</dbReference>
<dbReference type="SUPFAM" id="SSF46565">
    <property type="entry name" value="Chaperone J-domain"/>
    <property type="match status" value="1"/>
</dbReference>